<feature type="non-terminal residue" evidence="2">
    <location>
        <position position="1"/>
    </location>
</feature>
<evidence type="ECO:0000259" key="1">
    <source>
        <dbReference type="Pfam" id="PF13843"/>
    </source>
</evidence>
<evidence type="ECO:0000313" key="3">
    <source>
        <dbReference type="Proteomes" id="UP001162162"/>
    </source>
</evidence>
<name>A0AAV8YHD6_9CUCU</name>
<gene>
    <name evidence="2" type="ORF">NQ318_003195</name>
</gene>
<dbReference type="Pfam" id="PF13843">
    <property type="entry name" value="DDE_Tnp_1_7"/>
    <property type="match status" value="1"/>
</dbReference>
<feature type="non-terminal residue" evidence="2">
    <location>
        <position position="164"/>
    </location>
</feature>
<protein>
    <recommendedName>
        <fullName evidence="1">PiggyBac transposable element-derived protein domain-containing protein</fullName>
    </recommendedName>
</protein>
<reference evidence="2" key="1">
    <citation type="journal article" date="2023" name="Insect Mol. Biol.">
        <title>Genome sequencing provides insights into the evolution of gene families encoding plant cell wall-degrading enzymes in longhorned beetles.</title>
        <authorList>
            <person name="Shin N.R."/>
            <person name="Okamura Y."/>
            <person name="Kirsch R."/>
            <person name="Pauchet Y."/>
        </authorList>
    </citation>
    <scope>NUCLEOTIDE SEQUENCE</scope>
    <source>
        <strain evidence="2">AMC_N1</strain>
    </source>
</reference>
<comment type="caution">
    <text evidence="2">The sequence shown here is derived from an EMBL/GenBank/DDBJ whole genome shotgun (WGS) entry which is preliminary data.</text>
</comment>
<accession>A0AAV8YHD6</accession>
<dbReference type="AlphaFoldDB" id="A0AAV8YHD6"/>
<feature type="domain" description="PiggyBac transposable element-derived protein" evidence="1">
    <location>
        <begin position="79"/>
        <end position="163"/>
    </location>
</feature>
<proteinExistence type="predicted"/>
<dbReference type="Proteomes" id="UP001162162">
    <property type="component" value="Unassembled WGS sequence"/>
</dbReference>
<dbReference type="EMBL" id="JAPWTK010000104">
    <property type="protein sequence ID" value="KAJ8950204.1"/>
    <property type="molecule type" value="Genomic_DNA"/>
</dbReference>
<dbReference type="InterPro" id="IPR029526">
    <property type="entry name" value="PGBD"/>
</dbReference>
<keyword evidence="3" id="KW-1185">Reference proteome</keyword>
<sequence>ERKSRSESEQYISECDDEEITLSNNLSFIGKNGFTKWNKMAPPRNVRTRQENYVSRLPLSKLPTGSLKDPIDIWKYFVDDTIDTDLIEIQAFIELLYYAGLLKANHLNADDLWKTNGSGVEIFRVTMSLSRFRFLLRCIKIDDKATREERLKNDKLAPIRDFFE</sequence>
<organism evidence="2 3">
    <name type="scientific">Aromia moschata</name>
    <dbReference type="NCBI Taxonomy" id="1265417"/>
    <lineage>
        <taxon>Eukaryota</taxon>
        <taxon>Metazoa</taxon>
        <taxon>Ecdysozoa</taxon>
        <taxon>Arthropoda</taxon>
        <taxon>Hexapoda</taxon>
        <taxon>Insecta</taxon>
        <taxon>Pterygota</taxon>
        <taxon>Neoptera</taxon>
        <taxon>Endopterygota</taxon>
        <taxon>Coleoptera</taxon>
        <taxon>Polyphaga</taxon>
        <taxon>Cucujiformia</taxon>
        <taxon>Chrysomeloidea</taxon>
        <taxon>Cerambycidae</taxon>
        <taxon>Cerambycinae</taxon>
        <taxon>Callichromatini</taxon>
        <taxon>Aromia</taxon>
    </lineage>
</organism>
<evidence type="ECO:0000313" key="2">
    <source>
        <dbReference type="EMBL" id="KAJ8950204.1"/>
    </source>
</evidence>